<dbReference type="InterPro" id="IPR013103">
    <property type="entry name" value="RVT_2"/>
</dbReference>
<keyword evidence="1" id="KW-0645">Protease</keyword>
<keyword evidence="1" id="KW-0064">Aspartyl protease</keyword>
<dbReference type="Pfam" id="PF25597">
    <property type="entry name" value="SH3_retrovirus"/>
    <property type="match status" value="1"/>
</dbReference>
<evidence type="ECO:0000259" key="5">
    <source>
        <dbReference type="Pfam" id="PF25597"/>
    </source>
</evidence>
<dbReference type="PANTHER" id="PTHR11439:SF495">
    <property type="entry name" value="REVERSE TRANSCRIPTASE, RNA-DEPENDENT DNA POLYMERASE-RELATED"/>
    <property type="match status" value="1"/>
</dbReference>
<name>A0A699GX98_TANCI</name>
<dbReference type="CDD" id="cd09272">
    <property type="entry name" value="RNase_HI_RT_Ty1"/>
    <property type="match status" value="1"/>
</dbReference>
<feature type="domain" description="Retroviral polymerase SH3-like" evidence="5">
    <location>
        <begin position="556"/>
        <end position="599"/>
    </location>
</feature>
<evidence type="ECO:0000259" key="4">
    <source>
        <dbReference type="Pfam" id="PF22936"/>
    </source>
</evidence>
<feature type="domain" description="Reverse transcriptase Ty1/copia-type" evidence="3">
    <location>
        <begin position="745"/>
        <end position="898"/>
    </location>
</feature>
<reference evidence="6" key="1">
    <citation type="journal article" date="2019" name="Sci. Rep.">
        <title>Draft genome of Tanacetum cinerariifolium, the natural source of mosquito coil.</title>
        <authorList>
            <person name="Yamashiro T."/>
            <person name="Shiraishi A."/>
            <person name="Satake H."/>
            <person name="Nakayama K."/>
        </authorList>
    </citation>
    <scope>NUCLEOTIDE SEQUENCE</scope>
</reference>
<feature type="region of interest" description="Disordered" evidence="2">
    <location>
        <begin position="628"/>
        <end position="685"/>
    </location>
</feature>
<feature type="compositionally biased region" description="Low complexity" evidence="2">
    <location>
        <begin position="664"/>
        <end position="676"/>
    </location>
</feature>
<dbReference type="InterPro" id="IPR043502">
    <property type="entry name" value="DNA/RNA_pol_sf"/>
</dbReference>
<proteinExistence type="predicted"/>
<accession>A0A699GX98</accession>
<organism evidence="6">
    <name type="scientific">Tanacetum cinerariifolium</name>
    <name type="common">Dalmatian daisy</name>
    <name type="synonym">Chrysanthemum cinerariifolium</name>
    <dbReference type="NCBI Taxonomy" id="118510"/>
    <lineage>
        <taxon>Eukaryota</taxon>
        <taxon>Viridiplantae</taxon>
        <taxon>Streptophyta</taxon>
        <taxon>Embryophyta</taxon>
        <taxon>Tracheophyta</taxon>
        <taxon>Spermatophyta</taxon>
        <taxon>Magnoliopsida</taxon>
        <taxon>eudicotyledons</taxon>
        <taxon>Gunneridae</taxon>
        <taxon>Pentapetalae</taxon>
        <taxon>asterids</taxon>
        <taxon>campanulids</taxon>
        <taxon>Asterales</taxon>
        <taxon>Asteraceae</taxon>
        <taxon>Asteroideae</taxon>
        <taxon>Anthemideae</taxon>
        <taxon>Anthemidinae</taxon>
        <taxon>Tanacetum</taxon>
    </lineage>
</organism>
<dbReference type="AlphaFoldDB" id="A0A699GX98"/>
<evidence type="ECO:0000256" key="2">
    <source>
        <dbReference type="SAM" id="MobiDB-lite"/>
    </source>
</evidence>
<comment type="caution">
    <text evidence="6">The sequence shown here is derived from an EMBL/GenBank/DDBJ whole genome shotgun (WGS) entry which is preliminary data.</text>
</comment>
<dbReference type="Pfam" id="PF22936">
    <property type="entry name" value="Pol_BBD"/>
    <property type="match status" value="1"/>
</dbReference>
<dbReference type="EMBL" id="BKCJ010067683">
    <property type="protein sequence ID" value="GEW65191.1"/>
    <property type="molecule type" value="Genomic_DNA"/>
</dbReference>
<feature type="domain" description="Reverse transcriptase Ty1/copia-type" evidence="3">
    <location>
        <begin position="104"/>
        <end position="200"/>
    </location>
</feature>
<protein>
    <submittedName>
        <fullName evidence="6">Retrovirus-related Pol polyprotein from transposon TNT 1-94</fullName>
    </submittedName>
</protein>
<feature type="domain" description="Retrovirus-related Pol polyprotein from transposon TNT 1-94-like beta-barrel" evidence="4">
    <location>
        <begin position="465"/>
        <end position="513"/>
    </location>
</feature>
<dbReference type="SUPFAM" id="SSF56672">
    <property type="entry name" value="DNA/RNA polymerases"/>
    <property type="match status" value="1"/>
</dbReference>
<dbReference type="InterPro" id="IPR054722">
    <property type="entry name" value="PolX-like_BBD"/>
</dbReference>
<dbReference type="Pfam" id="PF07727">
    <property type="entry name" value="RVT_2"/>
    <property type="match status" value="2"/>
</dbReference>
<dbReference type="PANTHER" id="PTHR11439">
    <property type="entry name" value="GAG-POL-RELATED RETROTRANSPOSON"/>
    <property type="match status" value="1"/>
</dbReference>
<dbReference type="GO" id="GO:0004190">
    <property type="term" value="F:aspartic-type endopeptidase activity"/>
    <property type="evidence" value="ECO:0007669"/>
    <property type="project" value="UniProtKB-KW"/>
</dbReference>
<keyword evidence="1" id="KW-0378">Hydrolase</keyword>
<gene>
    <name evidence="6" type="ORF">Tci_237167</name>
</gene>
<evidence type="ECO:0000256" key="1">
    <source>
        <dbReference type="ARBA" id="ARBA00022750"/>
    </source>
</evidence>
<feature type="compositionally biased region" description="Basic and acidic residues" evidence="2">
    <location>
        <begin position="637"/>
        <end position="650"/>
    </location>
</feature>
<evidence type="ECO:0000259" key="3">
    <source>
        <dbReference type="Pfam" id="PF07727"/>
    </source>
</evidence>
<sequence length="1051" mass="118348">MNSSGALFIGGKVLFRVVSKSSAVTTTDAPHQRQQHTTQSTCTTVAADTPPLNIQTTPETTYGEMCMFALTVSRTEPKNIKEAMADSAWIEAMQEEIHQFKRLDGYSQKKGIDLEESFAPIARLEAVRLFVAYATHKLFTVYQMDVNQPDRFVDPYHPDQVYHRKKALYGLKQAPRACYKVVKVRYKSYDPTRTKGIYPRIFHVGIKRLPSAVEVTTASYKVPTAGYGFYYWNKPDLETLSMDDLYNNLKIYETEVKGSSSSSQNLQNVAFVSSNSSGSTNQAHGSNSASTNSLSDAVIYSFFANQSNTPQLDNEDLQQIDANDLEKMDLKWPMAMLTMRARRFLKKTGRKAEDGPINFAVMAYTSSGSSSSSNSDTEVNDKYKAGEGYHAVPPPYTRNFMPHKPDLTLADMDEYVVSESVTNVPAVETNEARLVSQNLNLLVNHSLKIGYLTGNPQLELQEKGVIDSGCSRHITRNMSYLSEYEKINGGYVAFGGDPKGGKITGKGKISTDTECVVLSLDFQLLDESQVLLRVPRKNNMYSVDLKNVAPSGDPLGKFDGKTDEGFFVGYSVNSKAFRVFNSKTRIVEETLHITFLKNKPNVAGSGPTWLFDIDTLTKSMNYKLVVTGNQSNGSAGEEEKKDAEDPRNEDNEVLSIEEPRVNQENDANVNNTNNLNTVSPTANAASKNDNVVDENIVYGCAEDLNMPNLEETVYSDDDEDVGAEDDMTNLDTNISDELLQFKLQQVWTLVDLPYGKRAIGRKWVYRNKKDKRGIMIRNKARLVAQGYNKEEGIDYDEVFALVARIEAIRLFLAYASFKDFVVYQMNVKSAFPYGKIEEEVYVCQPLGFEDPEFLDRVYKVEKALYGLHQAPKAWYETLSTYLLDNGFHRGLILCLLYVACARFQVIPKVSHLHAVKRNFRYLKGQPKLGLWYPKDLPFNLESYTNSDYAGASLDRKFTIGGCQFLGSRLISWQCKKQTVVANSTTKEEYVAASNCCGQVLWIQNQMLDYGYNFMNTKISIDNESTICIVKNPVFYSKTKHTEIRHHFIRDT</sequence>
<evidence type="ECO:0000313" key="6">
    <source>
        <dbReference type="EMBL" id="GEW65191.1"/>
    </source>
</evidence>
<dbReference type="InterPro" id="IPR057670">
    <property type="entry name" value="SH3_retrovirus"/>
</dbReference>